<organism evidence="2 3">
    <name type="scientific">Nostoc punctiforme FACHB-252</name>
    <dbReference type="NCBI Taxonomy" id="1357509"/>
    <lineage>
        <taxon>Bacteria</taxon>
        <taxon>Bacillati</taxon>
        <taxon>Cyanobacteriota</taxon>
        <taxon>Cyanophyceae</taxon>
        <taxon>Nostocales</taxon>
        <taxon>Nostocaceae</taxon>
        <taxon>Nostoc</taxon>
    </lineage>
</organism>
<evidence type="ECO:0000313" key="3">
    <source>
        <dbReference type="Proteomes" id="UP000606396"/>
    </source>
</evidence>
<dbReference type="Gene3D" id="3.10.180.10">
    <property type="entry name" value="2,3-Dihydroxybiphenyl 1,2-Dioxygenase, domain 1"/>
    <property type="match status" value="1"/>
</dbReference>
<dbReference type="EMBL" id="JACJTC010000029">
    <property type="protein sequence ID" value="MBD2615669.1"/>
    <property type="molecule type" value="Genomic_DNA"/>
</dbReference>
<evidence type="ECO:0000259" key="1">
    <source>
        <dbReference type="Pfam" id="PF13468"/>
    </source>
</evidence>
<gene>
    <name evidence="2" type="ORF">H6G94_31210</name>
</gene>
<dbReference type="Pfam" id="PF13468">
    <property type="entry name" value="Glyoxalase_3"/>
    <property type="match status" value="1"/>
</dbReference>
<dbReference type="InterPro" id="IPR025870">
    <property type="entry name" value="Glyoxalase-like_dom"/>
</dbReference>
<dbReference type="Proteomes" id="UP000606396">
    <property type="component" value="Unassembled WGS sequence"/>
</dbReference>
<sequence length="248" mass="27875">MQTTSPQVTVDNFFLEVDHIFVCTTKEADSISVLQKVGLHCSNQQVQHVEHGTASKIIFFENTYLELIWIEDKDLIEQQSAQTGIQTLTRLHKQHTGASPFGVGLRRKSEQSKVVSDSSLSWAETMRCLRRATPTRKSISFAAENFVNQQEPFCFMVPDSIALTAWLDPSSTTHQHLISHPLGVRKLTSVKITIDSDKDLTDAMSLVCTNSAVTIERGESPLLELTFDEGVKEKKLDVRPFLPILLKY</sequence>
<name>A0ABR8HIN9_NOSPU</name>
<protein>
    <submittedName>
        <fullName evidence="2">VOC family protein</fullName>
    </submittedName>
</protein>
<comment type="caution">
    <text evidence="2">The sequence shown here is derived from an EMBL/GenBank/DDBJ whole genome shotgun (WGS) entry which is preliminary data.</text>
</comment>
<reference evidence="2 3" key="1">
    <citation type="journal article" date="2020" name="ISME J.">
        <title>Comparative genomics reveals insights into cyanobacterial evolution and habitat adaptation.</title>
        <authorList>
            <person name="Chen M.Y."/>
            <person name="Teng W.K."/>
            <person name="Zhao L."/>
            <person name="Hu C.X."/>
            <person name="Zhou Y.K."/>
            <person name="Han B.P."/>
            <person name="Song L.R."/>
            <person name="Shu W.S."/>
        </authorList>
    </citation>
    <scope>NUCLEOTIDE SEQUENCE [LARGE SCALE GENOMIC DNA]</scope>
    <source>
        <strain evidence="2 3">FACHB-252</strain>
    </source>
</reference>
<dbReference type="InterPro" id="IPR029068">
    <property type="entry name" value="Glyas_Bleomycin-R_OHBP_Dase"/>
</dbReference>
<evidence type="ECO:0000313" key="2">
    <source>
        <dbReference type="EMBL" id="MBD2615669.1"/>
    </source>
</evidence>
<proteinExistence type="predicted"/>
<accession>A0ABR8HIN9</accession>
<feature type="domain" description="Glyoxalase-like" evidence="1">
    <location>
        <begin position="17"/>
        <end position="201"/>
    </location>
</feature>
<keyword evidence="3" id="KW-1185">Reference proteome</keyword>